<proteinExistence type="predicted"/>
<gene>
    <name evidence="1" type="primary">gb01512</name>
    <name evidence="1" type="ORF">PR202_gb01512</name>
</gene>
<name>A0AAV5DWT5_ELECO</name>
<dbReference type="AlphaFoldDB" id="A0AAV5DWT5"/>
<organism evidence="1 2">
    <name type="scientific">Eleusine coracana subsp. coracana</name>
    <dbReference type="NCBI Taxonomy" id="191504"/>
    <lineage>
        <taxon>Eukaryota</taxon>
        <taxon>Viridiplantae</taxon>
        <taxon>Streptophyta</taxon>
        <taxon>Embryophyta</taxon>
        <taxon>Tracheophyta</taxon>
        <taxon>Spermatophyta</taxon>
        <taxon>Magnoliopsida</taxon>
        <taxon>Liliopsida</taxon>
        <taxon>Poales</taxon>
        <taxon>Poaceae</taxon>
        <taxon>PACMAD clade</taxon>
        <taxon>Chloridoideae</taxon>
        <taxon>Cynodonteae</taxon>
        <taxon>Eleusininae</taxon>
        <taxon>Eleusine</taxon>
    </lineage>
</organism>
<reference evidence="1" key="1">
    <citation type="journal article" date="2018" name="DNA Res.">
        <title>Multiple hybrid de novo genome assembly of finger millet, an orphan allotetraploid crop.</title>
        <authorList>
            <person name="Hatakeyama M."/>
            <person name="Aluri S."/>
            <person name="Balachadran M.T."/>
            <person name="Sivarajan S.R."/>
            <person name="Patrignani A."/>
            <person name="Gruter S."/>
            <person name="Poveda L."/>
            <person name="Shimizu-Inatsugi R."/>
            <person name="Baeten J."/>
            <person name="Francoijs K.J."/>
            <person name="Nataraja K.N."/>
            <person name="Reddy Y.A.N."/>
            <person name="Phadnis S."/>
            <person name="Ravikumar R.L."/>
            <person name="Schlapbach R."/>
            <person name="Sreeman S.M."/>
            <person name="Shimizu K.K."/>
        </authorList>
    </citation>
    <scope>NUCLEOTIDE SEQUENCE</scope>
</reference>
<accession>A0AAV5DWT5</accession>
<evidence type="ECO:0000313" key="1">
    <source>
        <dbReference type="EMBL" id="GJN14659.1"/>
    </source>
</evidence>
<sequence length="162" mass="18425">MDDSCTARLRLLRLFAYLRGHGYEDLYQAYALLIPLIDLLDSFNLPYVAIFAPFSKSGYEARLLMQFLIDFNALDAFARNGRASGSYFWKWLGRMCKSTVLDKYPCFAALVEDVVSKNNGHARFSRNGLSRGRFPSEFELRDLIASRLPESPFGRNSGKSLS</sequence>
<dbReference type="EMBL" id="BQKI01000071">
    <property type="protein sequence ID" value="GJN14659.1"/>
    <property type="molecule type" value="Genomic_DNA"/>
</dbReference>
<evidence type="ECO:0000313" key="2">
    <source>
        <dbReference type="Proteomes" id="UP001054889"/>
    </source>
</evidence>
<comment type="caution">
    <text evidence="1">The sequence shown here is derived from an EMBL/GenBank/DDBJ whole genome shotgun (WGS) entry which is preliminary data.</text>
</comment>
<keyword evidence="2" id="KW-1185">Reference proteome</keyword>
<reference evidence="1" key="2">
    <citation type="submission" date="2021-12" db="EMBL/GenBank/DDBJ databases">
        <title>Resequencing data analysis of finger millet.</title>
        <authorList>
            <person name="Hatakeyama M."/>
            <person name="Aluri S."/>
            <person name="Balachadran M.T."/>
            <person name="Sivarajan S.R."/>
            <person name="Poveda L."/>
            <person name="Shimizu-Inatsugi R."/>
            <person name="Schlapbach R."/>
            <person name="Sreeman S.M."/>
            <person name="Shimizu K.K."/>
        </authorList>
    </citation>
    <scope>NUCLEOTIDE SEQUENCE</scope>
</reference>
<protein>
    <submittedName>
        <fullName evidence="1">Uncharacterized protein</fullName>
    </submittedName>
</protein>
<dbReference type="Proteomes" id="UP001054889">
    <property type="component" value="Unassembled WGS sequence"/>
</dbReference>